<accession>A0A1C4XDV2</accession>
<dbReference type="RefSeq" id="WP_089020397.1">
    <property type="nucleotide sequence ID" value="NZ_LT607412.1"/>
</dbReference>
<feature type="transmembrane region" description="Helical" evidence="1">
    <location>
        <begin position="103"/>
        <end position="129"/>
    </location>
</feature>
<proteinExistence type="predicted"/>
<sequence length="134" mass="13735">MTTTPPGPRARLTGGVLLWYGVLGGGVAWAVHVLAAWGLDELACAAGSDRVLAMPLGRVVGLAVIVPALVTAGSLAVAALAWRRTARAQATGSQDRAYGRSRMLAVVGVWANLLFLTIIVLGGVAVLVLPPCQL</sequence>
<gene>
    <name evidence="2" type="ORF">GA0070607_5120</name>
</gene>
<keyword evidence="1" id="KW-0812">Transmembrane</keyword>
<keyword evidence="3" id="KW-1185">Reference proteome</keyword>
<dbReference type="EMBL" id="LT607412">
    <property type="protein sequence ID" value="SCF06698.1"/>
    <property type="molecule type" value="Genomic_DNA"/>
</dbReference>
<evidence type="ECO:0000313" key="2">
    <source>
        <dbReference type="EMBL" id="SCF06698.1"/>
    </source>
</evidence>
<keyword evidence="1" id="KW-1133">Transmembrane helix</keyword>
<feature type="transmembrane region" description="Helical" evidence="1">
    <location>
        <begin position="59"/>
        <end position="82"/>
    </location>
</feature>
<feature type="transmembrane region" description="Helical" evidence="1">
    <location>
        <begin position="12"/>
        <end position="39"/>
    </location>
</feature>
<organism evidence="2 3">
    <name type="scientific">Micromonospora coriariae</name>
    <dbReference type="NCBI Taxonomy" id="285665"/>
    <lineage>
        <taxon>Bacteria</taxon>
        <taxon>Bacillati</taxon>
        <taxon>Actinomycetota</taxon>
        <taxon>Actinomycetes</taxon>
        <taxon>Micromonosporales</taxon>
        <taxon>Micromonosporaceae</taxon>
        <taxon>Micromonospora</taxon>
    </lineage>
</organism>
<dbReference type="AlphaFoldDB" id="A0A1C4XDV2"/>
<reference evidence="3" key="1">
    <citation type="submission" date="2016-06" db="EMBL/GenBank/DDBJ databases">
        <authorList>
            <person name="Varghese N."/>
            <person name="Submissions Spin"/>
        </authorList>
    </citation>
    <scope>NUCLEOTIDE SEQUENCE [LARGE SCALE GENOMIC DNA]</scope>
    <source>
        <strain evidence="3">DSM 44875</strain>
    </source>
</reference>
<evidence type="ECO:0000313" key="3">
    <source>
        <dbReference type="Proteomes" id="UP000198243"/>
    </source>
</evidence>
<evidence type="ECO:0000256" key="1">
    <source>
        <dbReference type="SAM" id="Phobius"/>
    </source>
</evidence>
<dbReference type="Proteomes" id="UP000198243">
    <property type="component" value="Chromosome I"/>
</dbReference>
<name>A0A1C4XDV2_9ACTN</name>
<keyword evidence="1" id="KW-0472">Membrane</keyword>
<protein>
    <submittedName>
        <fullName evidence="2">Uncharacterized protein</fullName>
    </submittedName>
</protein>
<dbReference type="OrthoDB" id="3385336at2"/>